<keyword evidence="2" id="KW-0732">Signal</keyword>
<sequence>MMPFRFLPALLSLLSVSPAHAGDFDQYEELQALIGSLEKEGVYPPGELTAVFTNVNRQDKALEAIGRPAEKTREWKSYRPNFVNDERIRKGVDFWNKYSTELDAASRQFGVPPEIIVAIIGVETKYGGNKGSFRVLDTLSSLAFDYPPRAPFFRKELRTFLVLAKEQKLDLLNTYGSYAGAMGFPQFMPSSWRNLAVDYSGDGKTDLINDPVDAIGSVGNYFLANGWKSGEPVAVRARIIADNYDEASTTELKTTTTLNDLASKGLAPRDGDFPPDSAVAGLRLQGENGAEFWVAFNNFFVITRYNRSHLYAMAVYQLAESIRAARSPAAPSPTAS</sequence>
<dbReference type="PANTHER" id="PTHR30163:SF9">
    <property type="entry name" value="MEMBRANE-BOUND LYTIC MUREIN TRANSGLYCOSYLASE B"/>
    <property type="match status" value="1"/>
</dbReference>
<dbReference type="CDD" id="cd13399">
    <property type="entry name" value="Slt35-like"/>
    <property type="match status" value="1"/>
</dbReference>
<dbReference type="NCBIfam" id="TIGR02282">
    <property type="entry name" value="MltB"/>
    <property type="match status" value="1"/>
</dbReference>
<feature type="active site" evidence="1">
    <location>
        <position position="123"/>
    </location>
</feature>
<evidence type="ECO:0000256" key="2">
    <source>
        <dbReference type="SAM" id="SignalP"/>
    </source>
</evidence>
<evidence type="ECO:0000313" key="5">
    <source>
        <dbReference type="Proteomes" id="UP000292423"/>
    </source>
</evidence>
<evidence type="ECO:0000259" key="3">
    <source>
        <dbReference type="Pfam" id="PF13406"/>
    </source>
</evidence>
<dbReference type="RefSeq" id="WP_130415087.1">
    <property type="nucleotide sequence ID" value="NZ_SHKX01000015.1"/>
</dbReference>
<dbReference type="FunFam" id="1.10.8.350:FF:000001">
    <property type="entry name" value="Lytic murein transglycosylase B"/>
    <property type="match status" value="1"/>
</dbReference>
<keyword evidence="5" id="KW-1185">Reference proteome</keyword>
<evidence type="ECO:0000256" key="1">
    <source>
        <dbReference type="PIRSR" id="PIRSR611757-1"/>
    </source>
</evidence>
<accession>A0A4Q7YIJ4</accession>
<comment type="caution">
    <text evidence="4">The sequence shown here is derived from an EMBL/GenBank/DDBJ whole genome shotgun (WGS) entry which is preliminary data.</text>
</comment>
<dbReference type="PANTHER" id="PTHR30163">
    <property type="entry name" value="MEMBRANE-BOUND LYTIC MUREIN TRANSGLYCOSYLASE B"/>
    <property type="match status" value="1"/>
</dbReference>
<name>A0A4Q7YIJ4_9GAMM</name>
<dbReference type="GO" id="GO:0008933">
    <property type="term" value="F:peptidoglycan lytic transglycosylase activity"/>
    <property type="evidence" value="ECO:0007669"/>
    <property type="project" value="TreeGrafter"/>
</dbReference>
<dbReference type="SUPFAM" id="SSF53955">
    <property type="entry name" value="Lysozyme-like"/>
    <property type="match status" value="1"/>
</dbReference>
<dbReference type="InterPro" id="IPR043426">
    <property type="entry name" value="MltB-like"/>
</dbReference>
<feature type="signal peptide" evidence="2">
    <location>
        <begin position="1"/>
        <end position="21"/>
    </location>
</feature>
<protein>
    <submittedName>
        <fullName evidence="4">Membrane-bound lytic murein transglycosylase B</fullName>
    </submittedName>
</protein>
<dbReference type="EMBL" id="SHKX01000015">
    <property type="protein sequence ID" value="RZU37040.1"/>
    <property type="molecule type" value="Genomic_DNA"/>
</dbReference>
<reference evidence="4 5" key="1">
    <citation type="submission" date="2019-02" db="EMBL/GenBank/DDBJ databases">
        <title>Genomic Encyclopedia of Type Strains, Phase IV (KMG-IV): sequencing the most valuable type-strain genomes for metagenomic binning, comparative biology and taxonomic classification.</title>
        <authorList>
            <person name="Goeker M."/>
        </authorList>
    </citation>
    <scope>NUCLEOTIDE SEQUENCE [LARGE SCALE GENOMIC DNA]</scope>
    <source>
        <strain evidence="4 5">DSM 105135</strain>
    </source>
</reference>
<dbReference type="OrthoDB" id="9772911at2"/>
<gene>
    <name evidence="4" type="ORF">EV700_2907</name>
</gene>
<dbReference type="GO" id="GO:0009253">
    <property type="term" value="P:peptidoglycan catabolic process"/>
    <property type="evidence" value="ECO:0007669"/>
    <property type="project" value="TreeGrafter"/>
</dbReference>
<dbReference type="Gene3D" id="1.10.8.350">
    <property type="entry name" value="Bacterial muramidase"/>
    <property type="match status" value="1"/>
</dbReference>
<dbReference type="AlphaFoldDB" id="A0A4Q7YIJ4"/>
<feature type="chain" id="PRO_5020483755" evidence="2">
    <location>
        <begin position="22"/>
        <end position="336"/>
    </location>
</feature>
<organism evidence="4 5">
    <name type="scientific">Fluviicoccus keumensis</name>
    <dbReference type="NCBI Taxonomy" id="1435465"/>
    <lineage>
        <taxon>Bacteria</taxon>
        <taxon>Pseudomonadati</taxon>
        <taxon>Pseudomonadota</taxon>
        <taxon>Gammaproteobacteria</taxon>
        <taxon>Moraxellales</taxon>
        <taxon>Moraxellaceae</taxon>
        <taxon>Fluviicoccus</taxon>
    </lineage>
</organism>
<dbReference type="Gene3D" id="1.10.530.10">
    <property type="match status" value="1"/>
</dbReference>
<dbReference type="InterPro" id="IPR031304">
    <property type="entry name" value="SLT_2"/>
</dbReference>
<proteinExistence type="predicted"/>
<dbReference type="Proteomes" id="UP000292423">
    <property type="component" value="Unassembled WGS sequence"/>
</dbReference>
<evidence type="ECO:0000313" key="4">
    <source>
        <dbReference type="EMBL" id="RZU37040.1"/>
    </source>
</evidence>
<dbReference type="InterPro" id="IPR023346">
    <property type="entry name" value="Lysozyme-like_dom_sf"/>
</dbReference>
<dbReference type="InterPro" id="IPR011757">
    <property type="entry name" value="Lytic_transglycosylase_MltB"/>
</dbReference>
<feature type="domain" description="Transglycosylase SLT" evidence="3">
    <location>
        <begin position="31"/>
        <end position="320"/>
    </location>
</feature>
<dbReference type="Pfam" id="PF13406">
    <property type="entry name" value="SLT_2"/>
    <property type="match status" value="1"/>
</dbReference>